<dbReference type="Proteomes" id="UP001180531">
    <property type="component" value="Unassembled WGS sequence"/>
</dbReference>
<evidence type="ECO:0000313" key="3">
    <source>
        <dbReference type="Proteomes" id="UP001180531"/>
    </source>
</evidence>
<dbReference type="RefSeq" id="WP_311607254.1">
    <property type="nucleotide sequence ID" value="NZ_JAVRFI010000001.1"/>
</dbReference>
<evidence type="ECO:0008006" key="4">
    <source>
        <dbReference type="Google" id="ProtNLM"/>
    </source>
</evidence>
<evidence type="ECO:0000256" key="1">
    <source>
        <dbReference type="SAM" id="MobiDB-lite"/>
    </source>
</evidence>
<organism evidence="2 3">
    <name type="scientific">Streptomyces hesseae</name>
    <dbReference type="NCBI Taxonomy" id="3075519"/>
    <lineage>
        <taxon>Bacteria</taxon>
        <taxon>Bacillati</taxon>
        <taxon>Actinomycetota</taxon>
        <taxon>Actinomycetes</taxon>
        <taxon>Kitasatosporales</taxon>
        <taxon>Streptomycetaceae</taxon>
        <taxon>Streptomyces</taxon>
    </lineage>
</organism>
<name>A0ABU2SG10_9ACTN</name>
<gene>
    <name evidence="2" type="ORF">RM609_01690</name>
</gene>
<protein>
    <recommendedName>
        <fullName evidence="4">Lipoprotein</fullName>
    </recommendedName>
</protein>
<comment type="caution">
    <text evidence="2">The sequence shown here is derived from an EMBL/GenBank/DDBJ whole genome shotgun (WGS) entry which is preliminary data.</text>
</comment>
<sequence length="167" mass="16512">MTRRWTHATGVALAGLITLTGVGCSNNPSSPSGPGSKAASVASQASAAVSSLASQASGALASASAEAKRKLDEIKGGVDVKGDVKPGTVTTDGEGRASAQLTADNKASSAKSFAVQVNFTDPGGNLLDTAVVNVPDVPAGKSGTATARSNRKLSGDVRAEVARAVRH</sequence>
<dbReference type="PROSITE" id="PS51257">
    <property type="entry name" value="PROKAR_LIPOPROTEIN"/>
    <property type="match status" value="1"/>
</dbReference>
<reference evidence="2" key="1">
    <citation type="submission" date="2024-05" db="EMBL/GenBank/DDBJ databases">
        <title>30 novel species of actinomycetes from the DSMZ collection.</title>
        <authorList>
            <person name="Nouioui I."/>
        </authorList>
    </citation>
    <scope>NUCLEOTIDE SEQUENCE</scope>
    <source>
        <strain evidence="2">DSM 40473</strain>
    </source>
</reference>
<feature type="region of interest" description="Disordered" evidence="1">
    <location>
        <begin position="78"/>
        <end position="103"/>
    </location>
</feature>
<proteinExistence type="predicted"/>
<dbReference type="EMBL" id="JAVRFI010000001">
    <property type="protein sequence ID" value="MDT0447817.1"/>
    <property type="molecule type" value="Genomic_DNA"/>
</dbReference>
<accession>A0ABU2SG10</accession>
<keyword evidence="3" id="KW-1185">Reference proteome</keyword>
<evidence type="ECO:0000313" key="2">
    <source>
        <dbReference type="EMBL" id="MDT0447817.1"/>
    </source>
</evidence>